<dbReference type="OrthoDB" id="6119243at2759"/>
<feature type="transmembrane region" description="Helical" evidence="16">
    <location>
        <begin position="120"/>
        <end position="140"/>
    </location>
</feature>
<dbReference type="Gene3D" id="3.90.550.10">
    <property type="entry name" value="Spore Coat Polysaccharide Biosynthesis Protein SpsA, Chain A"/>
    <property type="match status" value="1"/>
</dbReference>
<comment type="caution">
    <text evidence="18">The sequence shown here is derived from an EMBL/GenBank/DDBJ whole genome shotgun (WGS) entry which is preliminary data.</text>
</comment>
<dbReference type="EMBL" id="LNIX01000007">
    <property type="protein sequence ID" value="OXA52284.1"/>
    <property type="molecule type" value="Genomic_DNA"/>
</dbReference>
<keyword evidence="6 16" id="KW-0808">Transferase</keyword>
<evidence type="ECO:0000313" key="19">
    <source>
        <dbReference type="Proteomes" id="UP000198287"/>
    </source>
</evidence>
<keyword evidence="19" id="KW-1185">Reference proteome</keyword>
<feature type="transmembrane region" description="Helical" evidence="16">
    <location>
        <begin position="59"/>
        <end position="79"/>
    </location>
</feature>
<dbReference type="Gene3D" id="2.80.10.50">
    <property type="match status" value="1"/>
</dbReference>
<keyword evidence="14 16" id="KW-1015">Disulfide bond</keyword>
<dbReference type="InterPro" id="IPR045885">
    <property type="entry name" value="GalNAc-T"/>
</dbReference>
<accession>A0A226E5C8</accession>
<dbReference type="Proteomes" id="UP000198287">
    <property type="component" value="Unassembled WGS sequence"/>
</dbReference>
<feature type="transmembrane region" description="Helical" evidence="16">
    <location>
        <begin position="12"/>
        <end position="39"/>
    </location>
</feature>
<evidence type="ECO:0000256" key="6">
    <source>
        <dbReference type="ARBA" id="ARBA00022679"/>
    </source>
</evidence>
<evidence type="ECO:0000256" key="3">
    <source>
        <dbReference type="ARBA" id="ARBA00004922"/>
    </source>
</evidence>
<dbReference type="GO" id="GO:0000139">
    <property type="term" value="C:Golgi membrane"/>
    <property type="evidence" value="ECO:0007669"/>
    <property type="project" value="UniProtKB-SubCell"/>
</dbReference>
<keyword evidence="13 16" id="KW-0472">Membrane</keyword>
<dbReference type="EC" id="2.4.1.-" evidence="16"/>
<keyword evidence="12 16" id="KW-0333">Golgi apparatus</keyword>
<reference evidence="18 19" key="1">
    <citation type="submission" date="2015-12" db="EMBL/GenBank/DDBJ databases">
        <title>The genome of Folsomia candida.</title>
        <authorList>
            <person name="Faddeeva A."/>
            <person name="Derks M.F."/>
            <person name="Anvar Y."/>
            <person name="Smit S."/>
            <person name="Van Straalen N."/>
            <person name="Roelofs D."/>
        </authorList>
    </citation>
    <scope>NUCLEOTIDE SEQUENCE [LARGE SCALE GENOMIC DNA]</scope>
    <source>
        <strain evidence="18 19">VU population</strain>
        <tissue evidence="18">Whole body</tissue>
    </source>
</reference>
<evidence type="ECO:0000259" key="17">
    <source>
        <dbReference type="SMART" id="SM00458"/>
    </source>
</evidence>
<evidence type="ECO:0000256" key="12">
    <source>
        <dbReference type="ARBA" id="ARBA00023034"/>
    </source>
</evidence>
<dbReference type="InterPro" id="IPR035992">
    <property type="entry name" value="Ricin_B-like_lectins"/>
</dbReference>
<organism evidence="18 19">
    <name type="scientific">Folsomia candida</name>
    <name type="common">Springtail</name>
    <dbReference type="NCBI Taxonomy" id="158441"/>
    <lineage>
        <taxon>Eukaryota</taxon>
        <taxon>Metazoa</taxon>
        <taxon>Ecdysozoa</taxon>
        <taxon>Arthropoda</taxon>
        <taxon>Hexapoda</taxon>
        <taxon>Collembola</taxon>
        <taxon>Entomobryomorpha</taxon>
        <taxon>Isotomoidea</taxon>
        <taxon>Isotomidae</taxon>
        <taxon>Proisotominae</taxon>
        <taxon>Folsomia</taxon>
    </lineage>
</organism>
<dbReference type="GO" id="GO:0004653">
    <property type="term" value="F:polypeptide N-acetylgalactosaminyltransferase activity"/>
    <property type="evidence" value="ECO:0007669"/>
    <property type="project" value="UniProtKB-ARBA"/>
</dbReference>
<dbReference type="InterPro" id="IPR000772">
    <property type="entry name" value="Ricin_B_lectin"/>
</dbReference>
<dbReference type="GO" id="GO:0046872">
    <property type="term" value="F:metal ion binding"/>
    <property type="evidence" value="ECO:0007669"/>
    <property type="project" value="UniProtKB-KW"/>
</dbReference>
<dbReference type="GO" id="GO:0030246">
    <property type="term" value="F:carbohydrate binding"/>
    <property type="evidence" value="ECO:0007669"/>
    <property type="project" value="UniProtKB-KW"/>
</dbReference>
<evidence type="ECO:0000256" key="7">
    <source>
        <dbReference type="ARBA" id="ARBA00022692"/>
    </source>
</evidence>
<dbReference type="FunFam" id="3.90.550.10:FF:000021">
    <property type="entry name" value="Polypeptide N-acetylgalactosaminyltransferase"/>
    <property type="match status" value="1"/>
</dbReference>
<dbReference type="PANTHER" id="PTHR11675">
    <property type="entry name" value="N-ACETYLGALACTOSAMINYLTRANSFERASE"/>
    <property type="match status" value="1"/>
</dbReference>
<evidence type="ECO:0000256" key="15">
    <source>
        <dbReference type="ARBA" id="ARBA00023211"/>
    </source>
</evidence>
<comment type="subcellular location">
    <subcellularLocation>
        <location evidence="2 16">Golgi apparatus membrane</location>
        <topology evidence="2 16">Single-pass type II membrane protein</topology>
    </subcellularLocation>
</comment>
<evidence type="ECO:0000256" key="9">
    <source>
        <dbReference type="ARBA" id="ARBA00022734"/>
    </source>
</evidence>
<keyword evidence="8" id="KW-0479">Metal-binding</keyword>
<dbReference type="UniPathway" id="UPA00378"/>
<dbReference type="Pfam" id="PF00652">
    <property type="entry name" value="Ricin_B_lectin"/>
    <property type="match status" value="1"/>
</dbReference>
<keyword evidence="9 16" id="KW-0430">Lectin</keyword>
<dbReference type="GO" id="GO:0006493">
    <property type="term" value="P:protein O-linked glycosylation"/>
    <property type="evidence" value="ECO:0007669"/>
    <property type="project" value="TreeGrafter"/>
</dbReference>
<dbReference type="PROSITE" id="PS50231">
    <property type="entry name" value="RICIN_B_LECTIN"/>
    <property type="match status" value="1"/>
</dbReference>
<dbReference type="OMA" id="ADYYYET"/>
<comment type="caution">
    <text evidence="16">Lacks conserved residue(s) required for the propagation of feature annotation.</text>
</comment>
<evidence type="ECO:0000256" key="13">
    <source>
        <dbReference type="ARBA" id="ARBA00023136"/>
    </source>
</evidence>
<evidence type="ECO:0000256" key="5">
    <source>
        <dbReference type="ARBA" id="ARBA00022676"/>
    </source>
</evidence>
<evidence type="ECO:0000256" key="4">
    <source>
        <dbReference type="ARBA" id="ARBA00005680"/>
    </source>
</evidence>
<keyword evidence="5 16" id="KW-0328">Glycosyltransferase</keyword>
<evidence type="ECO:0000256" key="10">
    <source>
        <dbReference type="ARBA" id="ARBA00022968"/>
    </source>
</evidence>
<evidence type="ECO:0000313" key="18">
    <source>
        <dbReference type="EMBL" id="OXA52284.1"/>
    </source>
</evidence>
<feature type="domain" description="Ricin B lectin" evidence="17">
    <location>
        <begin position="614"/>
        <end position="737"/>
    </location>
</feature>
<evidence type="ECO:0000256" key="11">
    <source>
        <dbReference type="ARBA" id="ARBA00022989"/>
    </source>
</evidence>
<dbReference type="InterPro" id="IPR029044">
    <property type="entry name" value="Nucleotide-diphossugar_trans"/>
</dbReference>
<proteinExistence type="inferred from homology"/>
<keyword evidence="15 16" id="KW-0464">Manganese</keyword>
<comment type="cofactor">
    <cofactor evidence="1 16">
        <name>Mn(2+)</name>
        <dbReference type="ChEBI" id="CHEBI:29035"/>
    </cofactor>
</comment>
<evidence type="ECO:0000256" key="8">
    <source>
        <dbReference type="ARBA" id="ARBA00022723"/>
    </source>
</evidence>
<dbReference type="Pfam" id="PF00535">
    <property type="entry name" value="Glycos_transf_2"/>
    <property type="match status" value="1"/>
</dbReference>
<evidence type="ECO:0000256" key="16">
    <source>
        <dbReference type="RuleBase" id="RU361242"/>
    </source>
</evidence>
<keyword evidence="10" id="KW-0735">Signal-anchor</keyword>
<evidence type="ECO:0000256" key="14">
    <source>
        <dbReference type="ARBA" id="ARBA00023157"/>
    </source>
</evidence>
<dbReference type="SUPFAM" id="SSF53448">
    <property type="entry name" value="Nucleotide-diphospho-sugar transferases"/>
    <property type="match status" value="1"/>
</dbReference>
<dbReference type="AlphaFoldDB" id="A0A226E5C8"/>
<name>A0A226E5C8_FOLCA</name>
<gene>
    <name evidence="18" type="ORF">Fcan01_12848</name>
</gene>
<keyword evidence="7 16" id="KW-0812">Transmembrane</keyword>
<protein>
    <recommendedName>
        <fullName evidence="16">Polypeptide N-acetylgalactosaminyltransferase</fullName>
        <ecNumber evidence="16">2.4.1.-</ecNumber>
    </recommendedName>
    <alternativeName>
        <fullName evidence="16">Protein-UDP acetylgalactosaminyltransferase</fullName>
    </alternativeName>
</protein>
<dbReference type="InterPro" id="IPR001173">
    <property type="entry name" value="Glyco_trans_2-like"/>
</dbReference>
<dbReference type="PANTHER" id="PTHR11675:SF131">
    <property type="entry name" value="POLYPEPTIDE N-ACETYLGALACTOSAMINYLTRANSFERASE 9-RELATED"/>
    <property type="match status" value="1"/>
</dbReference>
<comment type="pathway">
    <text evidence="3 16">Protein modification; protein glycosylation.</text>
</comment>
<dbReference type="SMART" id="SM00458">
    <property type="entry name" value="RICIN"/>
    <property type="match status" value="1"/>
</dbReference>
<sequence length="744" mass="85968">MDPFKSKGKCRIIVLIEMTLSGLTLTLFILFLVGMMLHLSQDSSFLDLLEERTKPVDEVIIFVLRMVVLTHLLVLILVLGAGQYILSKACSITPYDADLEQLNAGVSACKLFCRLEAFRMVLIVVTFMGELSLFNLSIILELIRNVFNVPVIFGWFFASELQKELESRKAEVVANSRNLYTLSDNGFPACQTENQSSSQQYADIPRESHHLDMFMNTTAQRSHSEGSHVNQELKPHIGWSVDITKLKPGEYGRPVVDLILTKEEELLKEDLYNKYGYNQFVSEKISTHRSLPDFRDPWCKQPGKYRPTTPTSIIITFYNEAVTTFMRTIHSILERSPPHLIHEIILVDDYSEFEDLKENLDRQLEGYEKIKIIRAPRRLGLIKARLLGIEHASAKIITFLDAHVECTTGWLEPLIDRIEQNPTVVATPVVDWINADTFEYNVTFSTSPDIGGLTWDLFFDWIPITKERREKMSHPAEPMPSPTNVGGIFSISREFFERLGFYDNQFEIWGAENLELSFKAWMCGGSVEYISCSRVGHIYKVRGTYRAKLNDKFLKRNLMRLAEVWMDEYKHYFYSVSFNKLEDFGDVSERKKLREQLHCHSFEWFNPKRNALKGGELRNMADPGNICLDLSRGSRTIAYPCHRQGINQHIWYTKSFELRNEYKCLDYDGKDIFAYPCHGLQGNQMFSYLDNTQQIFHVSTSLCLTIETEKSGDNQTSFKLAMDTCKENAMNQMWNYDSFIRAHV</sequence>
<evidence type="ECO:0000256" key="2">
    <source>
        <dbReference type="ARBA" id="ARBA00004323"/>
    </source>
</evidence>
<evidence type="ECO:0000256" key="1">
    <source>
        <dbReference type="ARBA" id="ARBA00001936"/>
    </source>
</evidence>
<comment type="similarity">
    <text evidence="4 16">Belongs to the glycosyltransferase 2 family. GalNAc-T subfamily.</text>
</comment>
<keyword evidence="11 16" id="KW-1133">Transmembrane helix</keyword>
<dbReference type="SUPFAM" id="SSF50370">
    <property type="entry name" value="Ricin B-like lectins"/>
    <property type="match status" value="1"/>
</dbReference>
<dbReference type="CDD" id="cd02510">
    <property type="entry name" value="pp-GalNAc-T"/>
    <property type="match status" value="1"/>
</dbReference>